<dbReference type="InterPro" id="IPR003423">
    <property type="entry name" value="OMP_efflux"/>
</dbReference>
<feature type="chain" id="PRO_5044973867" evidence="2">
    <location>
        <begin position="19"/>
        <end position="466"/>
    </location>
</feature>
<dbReference type="InterPro" id="IPR010131">
    <property type="entry name" value="MdtP/NodT-like"/>
</dbReference>
<sequence>MRSRLILVLPLLCLGACAVGPDYRRPEVALPARFSEAGDEWRATQPGRFEVPADWWRVFGDAELDRLEAQVVVDNQTLKAAEAQYRAARAAVNSAAAARFPTVTGSAAASRSHSTGATTDSVSLLVSASWEIDLWGRVRRSVEAAQARAEASADDLAAARLSTQALLAQTWFQLRAADAQHRLLQRTQAAYARFLALTGDRYAAGVASRLDIAQAETQLGTVRTQLSEIELQRAQLEHALTALLGGKAAPAEARAPLPAVPPAPTLLPSTLLEQRPDLAAAERLAAAANAQIGLAQTAYYPLVDLGATAGGRASALARLFDAPNRLWSLGPSLAMTLFDGGARSAGVEQARAGYDQAVAVYRQTVLTAFQEVQDNLAAARLLERETGEQEQTLAAARRAREIAEDQYRAGTISALNVITAQAQELAAERGAVDIHSRRLAASVQLLKNAGGRTAPPEPAGRTDPGR</sequence>
<evidence type="ECO:0000256" key="2">
    <source>
        <dbReference type="RuleBase" id="RU362097"/>
    </source>
</evidence>
<dbReference type="Gene3D" id="1.20.1600.10">
    <property type="entry name" value="Outer membrane efflux proteins (OEP)"/>
    <property type="match status" value="1"/>
</dbReference>
<dbReference type="EMBL" id="CP141769">
    <property type="protein sequence ID" value="WRS40559.1"/>
    <property type="molecule type" value="Genomic_DNA"/>
</dbReference>
<dbReference type="Proteomes" id="UP001334732">
    <property type="component" value="Chromosome"/>
</dbReference>
<accession>A0ABZ1CMD6</accession>
<dbReference type="NCBIfam" id="TIGR01845">
    <property type="entry name" value="outer_NodT"/>
    <property type="match status" value="1"/>
</dbReference>
<evidence type="ECO:0000256" key="1">
    <source>
        <dbReference type="ARBA" id="ARBA00007613"/>
    </source>
</evidence>
<comment type="similarity">
    <text evidence="1 2">Belongs to the outer membrane factor (OMF) (TC 1.B.17) family.</text>
</comment>
<evidence type="ECO:0000313" key="5">
    <source>
        <dbReference type="EMBL" id="WRS40559.1"/>
    </source>
</evidence>
<feature type="signal peptide" evidence="2">
    <location>
        <begin position="1"/>
        <end position="18"/>
    </location>
</feature>
<protein>
    <submittedName>
        <fullName evidence="5">Efflux transporter outer membrane subunit</fullName>
    </submittedName>
</protein>
<keyword evidence="2" id="KW-0812">Transmembrane</keyword>
<feature type="region of interest" description="Disordered" evidence="4">
    <location>
        <begin position="445"/>
        <end position="466"/>
    </location>
</feature>
<gene>
    <name evidence="5" type="ORF">VA613_06695</name>
</gene>
<keyword evidence="2" id="KW-0472">Membrane</keyword>
<feature type="coiled-coil region" evidence="3">
    <location>
        <begin position="64"/>
        <end position="98"/>
    </location>
</feature>
<keyword evidence="6" id="KW-1185">Reference proteome</keyword>
<dbReference type="PANTHER" id="PTHR30203">
    <property type="entry name" value="OUTER MEMBRANE CATION EFFLUX PROTEIN"/>
    <property type="match status" value="1"/>
</dbReference>
<keyword evidence="2" id="KW-0732">Signal</keyword>
<evidence type="ECO:0000256" key="4">
    <source>
        <dbReference type="SAM" id="MobiDB-lite"/>
    </source>
</evidence>
<keyword evidence="3" id="KW-0175">Coiled coil</keyword>
<reference evidence="5 6" key="1">
    <citation type="submission" date="2023-12" db="EMBL/GenBank/DDBJ databases">
        <title>Thiobacillus sedimentum sp. nov., a chemolithoautotrophic sulfur-oxidizing bacterium isolated from freshwater sediment.</title>
        <authorList>
            <person name="Luo J."/>
            <person name="Dai C."/>
        </authorList>
    </citation>
    <scope>NUCLEOTIDE SEQUENCE [LARGE SCALE GENOMIC DNA]</scope>
    <source>
        <strain evidence="5 6">SCUT-2</strain>
    </source>
</reference>
<dbReference type="PANTHER" id="PTHR30203:SF33">
    <property type="entry name" value="BLR4455 PROTEIN"/>
    <property type="match status" value="1"/>
</dbReference>
<evidence type="ECO:0000256" key="3">
    <source>
        <dbReference type="SAM" id="Coils"/>
    </source>
</evidence>
<proteinExistence type="inferred from homology"/>
<dbReference type="RefSeq" id="WP_324781086.1">
    <property type="nucleotide sequence ID" value="NZ_CP141769.1"/>
</dbReference>
<dbReference type="Pfam" id="PF02321">
    <property type="entry name" value="OEP"/>
    <property type="match status" value="2"/>
</dbReference>
<name>A0ABZ1CMD6_9PROT</name>
<dbReference type="Gene3D" id="2.20.200.10">
    <property type="entry name" value="Outer membrane efflux proteins (OEP)"/>
    <property type="match status" value="1"/>
</dbReference>
<keyword evidence="2" id="KW-1134">Transmembrane beta strand</keyword>
<evidence type="ECO:0000313" key="6">
    <source>
        <dbReference type="Proteomes" id="UP001334732"/>
    </source>
</evidence>
<comment type="subcellular location">
    <subcellularLocation>
        <location evidence="2">Cell membrane</location>
        <topology evidence="2">Lipid-anchor</topology>
    </subcellularLocation>
</comment>
<keyword evidence="2" id="KW-0449">Lipoprotein</keyword>
<dbReference type="SUPFAM" id="SSF56954">
    <property type="entry name" value="Outer membrane efflux proteins (OEP)"/>
    <property type="match status" value="1"/>
</dbReference>
<organism evidence="5 6">
    <name type="scientific">Thiobacillus sedimenti</name>
    <dbReference type="NCBI Taxonomy" id="3110231"/>
    <lineage>
        <taxon>Bacteria</taxon>
        <taxon>Pseudomonadati</taxon>
        <taxon>Pseudomonadota</taxon>
        <taxon>Betaproteobacteria</taxon>
        <taxon>Nitrosomonadales</taxon>
        <taxon>Thiobacillaceae</taxon>
        <taxon>Thiobacillus</taxon>
    </lineage>
</organism>
<keyword evidence="2" id="KW-0564">Palmitate</keyword>